<dbReference type="RefSeq" id="WP_042900201.1">
    <property type="nucleotide sequence ID" value="NZ_JPFU01000003.1"/>
</dbReference>
<comment type="caution">
    <text evidence="2">The sequence shown here is derived from an EMBL/GenBank/DDBJ whole genome shotgun (WGS) entry which is preliminary data.</text>
</comment>
<dbReference type="PATRIC" id="fig|28037.95.peg.175"/>
<dbReference type="Pfam" id="PF08867">
    <property type="entry name" value="FRG"/>
    <property type="match status" value="1"/>
</dbReference>
<evidence type="ECO:0000313" key="2">
    <source>
        <dbReference type="EMBL" id="KEQ38471.1"/>
    </source>
</evidence>
<dbReference type="SMART" id="SM00901">
    <property type="entry name" value="FRG"/>
    <property type="match status" value="1"/>
</dbReference>
<proteinExistence type="predicted"/>
<reference evidence="2 3" key="1">
    <citation type="submission" date="2014-05" db="EMBL/GenBank/DDBJ databases">
        <authorList>
            <person name="Daugherty S.C."/>
            <person name="Tallon L.J."/>
            <person name="Sadzewicz L."/>
            <person name="Kilian M."/>
            <person name="Tettelin H."/>
        </authorList>
    </citation>
    <scope>NUCLEOTIDE SEQUENCE [LARGE SCALE GENOMIC DNA]</scope>
    <source>
        <strain evidence="2 3">SK629</strain>
    </source>
</reference>
<sequence>MPIYYNSEEITSVEEFITHIFDYARNNPHELWYRGHRSQDWKLRPSLFREEVLDMTDDGSVQPIKYKNFMDFNVALKQFRDELRETIKDDRLNLFHYTFLAQHYGMPTPALDWSTDPLIALYFAVDGFEYTNEDEFPVVYILNPTRLNENSAMYYTDGKRTISEVYCVDNANDKIFENCFSDMNDTPFSIIPFAVKSDYDLKSQRISRQSGVFTLHEARYIKGVELINFDAEDGEKMGVALKISPSSVELIKNQLKILNLTPETIYGQEVTILEEKAKSISKETPKI</sequence>
<evidence type="ECO:0000313" key="3">
    <source>
        <dbReference type="Proteomes" id="UP000028090"/>
    </source>
</evidence>
<dbReference type="Proteomes" id="UP000028090">
    <property type="component" value="Unassembled WGS sequence"/>
</dbReference>
<organism evidence="2 3">
    <name type="scientific">Streptococcus mitis</name>
    <dbReference type="NCBI Taxonomy" id="28037"/>
    <lineage>
        <taxon>Bacteria</taxon>
        <taxon>Bacillati</taxon>
        <taxon>Bacillota</taxon>
        <taxon>Bacilli</taxon>
        <taxon>Lactobacillales</taxon>
        <taxon>Streptococcaceae</taxon>
        <taxon>Streptococcus</taxon>
        <taxon>Streptococcus mitis group</taxon>
    </lineage>
</organism>
<evidence type="ECO:0000259" key="1">
    <source>
        <dbReference type="SMART" id="SM00901"/>
    </source>
</evidence>
<name>A0A081Q698_STRMT</name>
<gene>
    <name evidence="2" type="ORF">SK629_0204</name>
</gene>
<dbReference type="InterPro" id="IPR014966">
    <property type="entry name" value="FRG-dom"/>
</dbReference>
<accession>A0A081Q698</accession>
<dbReference type="OrthoDB" id="9816036at2"/>
<dbReference type="EMBL" id="JPFU01000003">
    <property type="protein sequence ID" value="KEQ38471.1"/>
    <property type="molecule type" value="Genomic_DNA"/>
</dbReference>
<protein>
    <submittedName>
        <fullName evidence="2">FRG domain protein</fullName>
    </submittedName>
</protein>
<dbReference type="AlphaFoldDB" id="A0A081Q698"/>
<feature type="domain" description="FRG" evidence="1">
    <location>
        <begin position="27"/>
        <end position="140"/>
    </location>
</feature>